<keyword evidence="6 9" id="KW-0808">Transferase</keyword>
<dbReference type="STRING" id="1497020.DO97_10420"/>
<comment type="caution">
    <text evidence="12">The sequence shown here is derived from an EMBL/GenBank/DDBJ whole genome shotgun (WGS) entry which is preliminary data.</text>
</comment>
<evidence type="ECO:0000256" key="9">
    <source>
        <dbReference type="HAMAP-Rule" id="MF_00685"/>
    </source>
</evidence>
<dbReference type="Proteomes" id="UP000030170">
    <property type="component" value="Unassembled WGS sequence"/>
</dbReference>
<keyword evidence="4 9" id="KW-0321">Glycogen metabolism</keyword>
<dbReference type="EC" id="2.4.1.18" evidence="9"/>
<dbReference type="NCBIfam" id="NF008967">
    <property type="entry name" value="PRK12313.1"/>
    <property type="match status" value="1"/>
</dbReference>
<comment type="pathway">
    <text evidence="2 9">Glycan biosynthesis; glycogen biosynthesis.</text>
</comment>
<dbReference type="InterPro" id="IPR017853">
    <property type="entry name" value="GH"/>
</dbReference>
<dbReference type="GO" id="GO:0005829">
    <property type="term" value="C:cytosol"/>
    <property type="evidence" value="ECO:0007669"/>
    <property type="project" value="TreeGrafter"/>
</dbReference>
<keyword evidence="7 9" id="KW-0320">Glycogen biosynthesis</keyword>
<dbReference type="CDD" id="cd11322">
    <property type="entry name" value="AmyAc_Glg_BE"/>
    <property type="match status" value="1"/>
</dbReference>
<dbReference type="GO" id="GO:0043169">
    <property type="term" value="F:cation binding"/>
    <property type="evidence" value="ECO:0007669"/>
    <property type="project" value="InterPro"/>
</dbReference>
<feature type="active site" description="Nucleophile" evidence="9 10">
    <location>
        <position position="431"/>
    </location>
</feature>
<dbReference type="InterPro" id="IPR013783">
    <property type="entry name" value="Ig-like_fold"/>
</dbReference>
<evidence type="ECO:0000256" key="4">
    <source>
        <dbReference type="ARBA" id="ARBA00022600"/>
    </source>
</evidence>
<dbReference type="EMBL" id="JJML01000003">
    <property type="protein sequence ID" value="KGF73811.1"/>
    <property type="molecule type" value="Genomic_DNA"/>
</dbReference>
<dbReference type="InterPro" id="IPR006047">
    <property type="entry name" value="GH13_cat_dom"/>
</dbReference>
<reference evidence="12 13" key="1">
    <citation type="journal article" date="2014" name="Mol. Ecol.">
        <title>Evolution of Synechococcus.</title>
        <authorList>
            <person name="Dvorak P."/>
            <person name="Casamatta D."/>
            <person name="Hasler P."/>
            <person name="Poulickova A."/>
            <person name="Ondrej V."/>
            <person name="Sanges R."/>
        </authorList>
    </citation>
    <scope>NUCLEOTIDE SEQUENCE [LARGE SCALE GENOMIC DNA]</scope>
    <source>
        <strain evidence="12 13">CAUP A 1101</strain>
    </source>
</reference>
<organism evidence="12 13">
    <name type="scientific">Neosynechococcus sphagnicola sy1</name>
    <dbReference type="NCBI Taxonomy" id="1497020"/>
    <lineage>
        <taxon>Bacteria</taxon>
        <taxon>Bacillati</taxon>
        <taxon>Cyanobacteriota</taxon>
        <taxon>Cyanophyceae</taxon>
        <taxon>Neosynechococcales</taxon>
        <taxon>Neosynechococcaceae</taxon>
        <taxon>Neosynechococcus</taxon>
    </lineage>
</organism>
<feature type="domain" description="Glycosyl hydrolase family 13 catalytic" evidence="11">
    <location>
        <begin position="251"/>
        <end position="634"/>
    </location>
</feature>
<dbReference type="SUPFAM" id="SSF51011">
    <property type="entry name" value="Glycosyl hydrolase domain"/>
    <property type="match status" value="1"/>
</dbReference>
<dbReference type="InterPro" id="IPR037439">
    <property type="entry name" value="Branching_enzy"/>
</dbReference>
<proteinExistence type="inferred from homology"/>
<evidence type="ECO:0000256" key="3">
    <source>
        <dbReference type="ARBA" id="ARBA00009000"/>
    </source>
</evidence>
<comment type="subunit">
    <text evidence="9">Monomer.</text>
</comment>
<dbReference type="UniPathway" id="UPA00164"/>
<dbReference type="InterPro" id="IPR054169">
    <property type="entry name" value="GlgB_N"/>
</dbReference>
<gene>
    <name evidence="9" type="primary">glgB</name>
    <name evidence="12" type="ORF">DO97_10420</name>
</gene>
<evidence type="ECO:0000256" key="7">
    <source>
        <dbReference type="ARBA" id="ARBA00023056"/>
    </source>
</evidence>
<feature type="active site" description="Proton donor" evidence="9 10">
    <location>
        <position position="484"/>
    </location>
</feature>
<dbReference type="GO" id="GO:0005978">
    <property type="term" value="P:glycogen biosynthetic process"/>
    <property type="evidence" value="ECO:0007669"/>
    <property type="project" value="UniProtKB-UniRule"/>
</dbReference>
<dbReference type="PANTHER" id="PTHR43651:SF3">
    <property type="entry name" value="1,4-ALPHA-GLUCAN-BRANCHING ENZYME"/>
    <property type="match status" value="1"/>
</dbReference>
<dbReference type="InterPro" id="IPR044143">
    <property type="entry name" value="GlgB_N_E_set_prok"/>
</dbReference>
<dbReference type="FunFam" id="2.60.40.1180:FF:000002">
    <property type="entry name" value="1,4-alpha-glucan branching enzyme GlgB"/>
    <property type="match status" value="1"/>
</dbReference>
<dbReference type="Gene3D" id="3.20.20.80">
    <property type="entry name" value="Glycosidases"/>
    <property type="match status" value="1"/>
</dbReference>
<dbReference type="Gene3D" id="2.60.40.10">
    <property type="entry name" value="Immunoglobulins"/>
    <property type="match status" value="2"/>
</dbReference>
<dbReference type="FunFam" id="3.20.20.80:FF:000003">
    <property type="entry name" value="1,4-alpha-glucan branching enzyme GlgB"/>
    <property type="match status" value="1"/>
</dbReference>
<dbReference type="FunFam" id="2.60.40.10:FF:000169">
    <property type="entry name" value="1,4-alpha-glucan branching enzyme GlgB"/>
    <property type="match status" value="1"/>
</dbReference>
<dbReference type="NCBIfam" id="TIGR01515">
    <property type="entry name" value="branching_enzym"/>
    <property type="match status" value="1"/>
</dbReference>
<keyword evidence="13" id="KW-1185">Reference proteome</keyword>
<dbReference type="InterPro" id="IPR006407">
    <property type="entry name" value="GlgB"/>
</dbReference>
<comment type="similarity">
    <text evidence="3 9">Belongs to the glycosyl hydrolase 13 family. GlgB subfamily.</text>
</comment>
<evidence type="ECO:0000256" key="10">
    <source>
        <dbReference type="PIRSR" id="PIRSR000463-1"/>
    </source>
</evidence>
<dbReference type="InterPro" id="IPR013780">
    <property type="entry name" value="Glyco_hydro_b"/>
</dbReference>
<dbReference type="RefSeq" id="WP_036530785.1">
    <property type="nucleotide sequence ID" value="NZ_JJML01000003.1"/>
</dbReference>
<dbReference type="PANTHER" id="PTHR43651">
    <property type="entry name" value="1,4-ALPHA-GLUCAN-BRANCHING ENZYME"/>
    <property type="match status" value="1"/>
</dbReference>
<evidence type="ECO:0000313" key="13">
    <source>
        <dbReference type="Proteomes" id="UP000030170"/>
    </source>
</evidence>
<keyword evidence="5 9" id="KW-0328">Glycosyltransferase</keyword>
<dbReference type="Pfam" id="PF02922">
    <property type="entry name" value="CBM_48"/>
    <property type="match status" value="1"/>
</dbReference>
<dbReference type="InterPro" id="IPR006048">
    <property type="entry name" value="A-amylase/branching_C"/>
</dbReference>
<evidence type="ECO:0000313" key="12">
    <source>
        <dbReference type="EMBL" id="KGF73811.1"/>
    </source>
</evidence>
<accession>A0A098TNH3</accession>
<evidence type="ECO:0000256" key="6">
    <source>
        <dbReference type="ARBA" id="ARBA00022679"/>
    </source>
</evidence>
<evidence type="ECO:0000256" key="5">
    <source>
        <dbReference type="ARBA" id="ARBA00022676"/>
    </source>
</evidence>
<dbReference type="Pfam" id="PF00128">
    <property type="entry name" value="Alpha-amylase"/>
    <property type="match status" value="1"/>
</dbReference>
<evidence type="ECO:0000256" key="1">
    <source>
        <dbReference type="ARBA" id="ARBA00000826"/>
    </source>
</evidence>
<dbReference type="NCBIfam" id="NF003811">
    <property type="entry name" value="PRK05402.1"/>
    <property type="match status" value="1"/>
</dbReference>
<dbReference type="SUPFAM" id="SSF51445">
    <property type="entry name" value="(Trans)glycosidases"/>
    <property type="match status" value="1"/>
</dbReference>
<evidence type="ECO:0000256" key="2">
    <source>
        <dbReference type="ARBA" id="ARBA00004964"/>
    </source>
</evidence>
<comment type="function">
    <text evidence="9">Catalyzes the formation of the alpha-1,6-glucosidic linkages in glycogen by scission of a 1,4-alpha-linked oligosaccharide from growing alpha-1,4-glucan chains and the subsequent attachment of the oligosaccharide to the alpha-1,6 position.</text>
</comment>
<evidence type="ECO:0000259" key="11">
    <source>
        <dbReference type="SMART" id="SM00642"/>
    </source>
</evidence>
<dbReference type="InterPro" id="IPR004193">
    <property type="entry name" value="Glyco_hydro_13_N"/>
</dbReference>
<dbReference type="CDD" id="cd02855">
    <property type="entry name" value="E_set_GBE_prok_N"/>
    <property type="match status" value="1"/>
</dbReference>
<dbReference type="InterPro" id="IPR014756">
    <property type="entry name" value="Ig_E-set"/>
</dbReference>
<protein>
    <recommendedName>
        <fullName evidence="9">1,4-alpha-glucan branching enzyme GlgB</fullName>
        <ecNumber evidence="9">2.4.1.18</ecNumber>
    </recommendedName>
    <alternativeName>
        <fullName evidence="9">1,4-alpha-D-glucan:1,4-alpha-D-glucan 6-glucosyl-transferase</fullName>
    </alternativeName>
    <alternativeName>
        <fullName evidence="9">Alpha-(1-&gt;4)-glucan branching enzyme</fullName>
    </alternativeName>
    <alternativeName>
        <fullName evidence="9">Glycogen branching enzyme</fullName>
        <shortName evidence="9">BE</shortName>
    </alternativeName>
</protein>
<dbReference type="SMART" id="SM00642">
    <property type="entry name" value="Aamy"/>
    <property type="match status" value="1"/>
</dbReference>
<sequence>MTLTPDQVARIIGNQHHDPFEILGSHPLEQNGKTIWVVRSYLPNADAAWVVCPEARQEYPMQPVHHPHFFECTVDLPELANYQIRVREGDHERVIYDPYAFQSARLTEFDLHLFAEGNHHRIYEKLGAHLIEVDGIAGVYFAVWAPNARNVSVLGDFNYWDGRKHQMRKGPTGIWELFIPGIGEGDRYKYEIKNQAGHIYEKSDPHGFLQEVRPKTASIVTNLDTYVWGDRDWMEQRRHSDPLTQPISVYEVHLGSWLHADSSEPAQLPNGDTEPVVIVSELQPGARFLTYRELADRLIPYVKELGFTHIELLPVAEHPFDGSWGYQVIGYYACTSRYGSPQDFMYFVDQCHQQGIGVLVDWVPGHFPRDGHGLAFFDGTCLYEHADPRKGEHKEWGTLVFNYARHEVRNYLVANALFWFDKYHIDGIRVDAVASMLYLDYCRQEGEWLTNQYGGRENLDAADFLRQMNHVIFSYFPGILSIAEESTSWPMVSWPTYTGGLGFNLKWNMGWMHDMLDYFQMDPWFRQFHQNNVTFSIWYAFSENFMLALSHDEVVHGKSNMLGKMPGDEWLKLANLRCLYAYMFTHPGKKTLFMSMEFGQWGEWNVWSDLEWHLLQYEPHQKLKQFVQDLNQLYRDQPALYTQEFRQEGFEWIDCSDNRHSVVAFIRKTKDSDDFVVTVCNFTPQPHAHYRVGVPQPGFYTELFNSDAREYGGSNMGNLGGKWTDEWSYHHHPYSLDLCLPPLGVLVLKLTKTESAIAAAD</sequence>
<comment type="catalytic activity">
    <reaction evidence="1 9">
        <text>Transfers a segment of a (1-&gt;4)-alpha-D-glucan chain to a primary hydroxy group in a similar glucan chain.</text>
        <dbReference type="EC" id="2.4.1.18"/>
    </reaction>
</comment>
<evidence type="ECO:0000256" key="8">
    <source>
        <dbReference type="ARBA" id="ARBA00023277"/>
    </source>
</evidence>
<dbReference type="Pfam" id="PF22019">
    <property type="entry name" value="GlgB_N"/>
    <property type="match status" value="1"/>
</dbReference>
<dbReference type="PIRSF" id="PIRSF000463">
    <property type="entry name" value="GlgB"/>
    <property type="match status" value="1"/>
</dbReference>
<dbReference type="HAMAP" id="MF_00685">
    <property type="entry name" value="GlgB"/>
    <property type="match status" value="1"/>
</dbReference>
<dbReference type="SUPFAM" id="SSF81296">
    <property type="entry name" value="E set domains"/>
    <property type="match status" value="2"/>
</dbReference>
<dbReference type="AlphaFoldDB" id="A0A098TNH3"/>
<keyword evidence="8 9" id="KW-0119">Carbohydrate metabolism</keyword>
<dbReference type="Gene3D" id="2.60.40.1180">
    <property type="entry name" value="Golgi alpha-mannosidase II"/>
    <property type="match status" value="1"/>
</dbReference>
<dbReference type="OrthoDB" id="9800174at2"/>
<dbReference type="Pfam" id="PF02806">
    <property type="entry name" value="Alpha-amylase_C"/>
    <property type="match status" value="1"/>
</dbReference>
<dbReference type="GO" id="GO:0004553">
    <property type="term" value="F:hydrolase activity, hydrolyzing O-glycosyl compounds"/>
    <property type="evidence" value="ECO:0007669"/>
    <property type="project" value="InterPro"/>
</dbReference>
<name>A0A098TNH3_9CYAN</name>
<dbReference type="GO" id="GO:0003844">
    <property type="term" value="F:1,4-alpha-glucan branching enzyme activity"/>
    <property type="evidence" value="ECO:0007669"/>
    <property type="project" value="UniProtKB-UniRule"/>
</dbReference>